<accession>A0A915KHC8</accession>
<keyword evidence="1" id="KW-0175">Coiled coil</keyword>
<protein>
    <submittedName>
        <fullName evidence="4">Uncharacterized protein</fullName>
    </submittedName>
</protein>
<evidence type="ECO:0000313" key="3">
    <source>
        <dbReference type="Proteomes" id="UP000887565"/>
    </source>
</evidence>
<dbReference type="AlphaFoldDB" id="A0A915KHC8"/>
<reference evidence="4" key="1">
    <citation type="submission" date="2022-11" db="UniProtKB">
        <authorList>
            <consortium name="WormBaseParasite"/>
        </authorList>
    </citation>
    <scope>IDENTIFICATION</scope>
</reference>
<evidence type="ECO:0000256" key="1">
    <source>
        <dbReference type="SAM" id="Coils"/>
    </source>
</evidence>
<dbReference type="Proteomes" id="UP000887565">
    <property type="component" value="Unplaced"/>
</dbReference>
<feature type="coiled-coil region" evidence="1">
    <location>
        <begin position="387"/>
        <end position="439"/>
    </location>
</feature>
<proteinExistence type="predicted"/>
<evidence type="ECO:0000256" key="2">
    <source>
        <dbReference type="SAM" id="MobiDB-lite"/>
    </source>
</evidence>
<organism evidence="3 4">
    <name type="scientific">Romanomermis culicivorax</name>
    <name type="common">Nematode worm</name>
    <dbReference type="NCBI Taxonomy" id="13658"/>
    <lineage>
        <taxon>Eukaryota</taxon>
        <taxon>Metazoa</taxon>
        <taxon>Ecdysozoa</taxon>
        <taxon>Nematoda</taxon>
        <taxon>Enoplea</taxon>
        <taxon>Dorylaimia</taxon>
        <taxon>Mermithida</taxon>
        <taxon>Mermithoidea</taxon>
        <taxon>Mermithidae</taxon>
        <taxon>Romanomermis</taxon>
    </lineage>
</organism>
<evidence type="ECO:0000313" key="4">
    <source>
        <dbReference type="WBParaSite" id="nRc.2.0.1.t38238-RA"/>
    </source>
</evidence>
<name>A0A915KHC8_ROMCU</name>
<sequence>MDRQQLETFSLEINFRSEKIKAILRRMTDDNLQPNGTEISLSFVYIPLIAFRFVPSEKAFINKPLLASGRCNATSKLCREVICLSEQMSQIVDNISAYVEYEPPPISVDSENSASNSIFQKSYIATSSKRYILSCRRSPLNRRFPPPEYFASFFRKIISFLNGNVSEIFDKSKQADILKTKTTNMELILSQLCRQENDANVRFKEIDERLAKVRVEIRHWFESFVFELNSAIVCPNQASPDVTALFHSCMNTLIDVLDQIDNYENQVDHFSTILSELSQSVQICTQNLQSVSKMQESLCQIFASISEQTKFLDKTSNIYQMSVYKSAVGNNSQNEMMVEYFSDIYNFICSKIDNRVEERNKETLILCEIQENSAKMRQIGVDMAKKLSKVEKLIEKCRAENQNLNSTLDQCKIDKDGKRAKMKQKLLTLEARLIESLNEKEILRVEMHKVSSQTVDDQILDEKLNRRLQMYMQDIEHEDFRIAQRIESSIVARSENEGVLSNLVEKLCNKNRTLEKLSSKLSEQGNGAIQRLVDEISELKKQKRRLRKDIDKMNTKKISNAEYLKNARKENTILAAKISTTYSIDRSNLIESMKRALKVNEMLEIRLCREEKTYETIRKDLLSLQIFIKNQHSQKLGLKDPSLAEKPPMPLEMNQDERTIAPHASPFKLLNPFNNEKFLVNEQVFFEKEDDSKKCENEDTCEENSEACTKESTLTMSSKNSTHAVSTKNSQGKQDIATNRTTNVSFYSTASENTQSAIEVRDRAITKNTLHHTYCADSSIDKKFRTQYDPVAESRAVKRIFKRCSRRPAVQLFPGKP</sequence>
<feature type="coiled-coil region" evidence="1">
    <location>
        <begin position="504"/>
        <end position="556"/>
    </location>
</feature>
<keyword evidence="3" id="KW-1185">Reference proteome</keyword>
<dbReference type="WBParaSite" id="nRc.2.0.1.t38238-RA">
    <property type="protein sequence ID" value="nRc.2.0.1.t38238-RA"/>
    <property type="gene ID" value="nRc.2.0.1.g38238"/>
</dbReference>
<feature type="region of interest" description="Disordered" evidence="2">
    <location>
        <begin position="712"/>
        <end position="737"/>
    </location>
</feature>